<dbReference type="InterPro" id="IPR020471">
    <property type="entry name" value="AKR"/>
</dbReference>
<dbReference type="Proteomes" id="UP001189429">
    <property type="component" value="Unassembled WGS sequence"/>
</dbReference>
<feature type="compositionally biased region" description="Polar residues" evidence="1">
    <location>
        <begin position="344"/>
        <end position="354"/>
    </location>
</feature>
<evidence type="ECO:0000313" key="3">
    <source>
        <dbReference type="EMBL" id="CAK0863058.1"/>
    </source>
</evidence>
<gene>
    <name evidence="3" type="ORF">PCOR1329_LOCUS51312</name>
</gene>
<keyword evidence="4" id="KW-1185">Reference proteome</keyword>
<feature type="compositionally biased region" description="Low complexity" evidence="1">
    <location>
        <begin position="415"/>
        <end position="425"/>
    </location>
</feature>
<name>A0ABN9USN5_9DINO</name>
<dbReference type="PANTHER" id="PTHR43827">
    <property type="entry name" value="2,5-DIKETO-D-GLUCONIC ACID REDUCTASE"/>
    <property type="match status" value="1"/>
</dbReference>
<sequence length="464" mass="50019">MVVGKFLSIPGGFGRLGIAMARRPPERPRPLRCAAVALAAAAGRAGAGAAAAEEAPTVRLSSGEALPLVGLGVGNLAHDLIEEAVVAAVDRHGVRLIDTAAASKNEHIVAAALRRADRGSEVTVLTKVWHTHLGFERTLFSVGESLERLGLGGDGARRPAVLLHWPRCRSDVSWMRCEEEEAELPQEVRRLGPAPHLDADAWQGSWRALEQLYREGLISSIGVSNFDPRQMEALAGMAEIKPHILQGSLWHLLFDPALMEVLERHGVVFQATTVPAGAVASAACPACSGGCKSEYDISVNSRRRSSWTTKMTTSGASPARRRRQHDLLTPARDVQIGMMRTIIPKTSATSTTQPGLRPPDNEARIKMTARTTTASAASPAQLNQRPPSSEQQIQLRPPHQRRRPLGSRAASDSATRTMTGTTTSTPQPDVTNSYDNVIGFNLKVGRSSRSEARYGLRALRPRLC</sequence>
<dbReference type="InterPro" id="IPR036812">
    <property type="entry name" value="NAD(P)_OxRdtase_dom_sf"/>
</dbReference>
<feature type="compositionally biased region" description="Low complexity" evidence="1">
    <location>
        <begin position="369"/>
        <end position="378"/>
    </location>
</feature>
<dbReference type="InterPro" id="IPR023210">
    <property type="entry name" value="NADP_OxRdtase_dom"/>
</dbReference>
<feature type="domain" description="NADP-dependent oxidoreductase" evidence="2">
    <location>
        <begin position="81"/>
        <end position="273"/>
    </location>
</feature>
<dbReference type="PANTHER" id="PTHR43827:SF8">
    <property type="entry name" value="ALDO_KETO REDUCTASE FAMILY PROTEIN"/>
    <property type="match status" value="1"/>
</dbReference>
<organism evidence="3 4">
    <name type="scientific">Prorocentrum cordatum</name>
    <dbReference type="NCBI Taxonomy" id="2364126"/>
    <lineage>
        <taxon>Eukaryota</taxon>
        <taxon>Sar</taxon>
        <taxon>Alveolata</taxon>
        <taxon>Dinophyceae</taxon>
        <taxon>Prorocentrales</taxon>
        <taxon>Prorocentraceae</taxon>
        <taxon>Prorocentrum</taxon>
    </lineage>
</organism>
<dbReference type="PRINTS" id="PR00069">
    <property type="entry name" value="ALDKETRDTASE"/>
</dbReference>
<proteinExistence type="predicted"/>
<protein>
    <recommendedName>
        <fullName evidence="2">NADP-dependent oxidoreductase domain-containing protein</fullName>
    </recommendedName>
</protein>
<evidence type="ECO:0000256" key="1">
    <source>
        <dbReference type="SAM" id="MobiDB-lite"/>
    </source>
</evidence>
<comment type="caution">
    <text evidence="3">The sequence shown here is derived from an EMBL/GenBank/DDBJ whole genome shotgun (WGS) entry which is preliminary data.</text>
</comment>
<feature type="region of interest" description="Disordered" evidence="1">
    <location>
        <begin position="342"/>
        <end position="361"/>
    </location>
</feature>
<dbReference type="Gene3D" id="3.20.20.100">
    <property type="entry name" value="NADP-dependent oxidoreductase domain"/>
    <property type="match status" value="1"/>
</dbReference>
<accession>A0ABN9USN5</accession>
<feature type="region of interest" description="Disordered" evidence="1">
    <location>
        <begin position="302"/>
        <end position="337"/>
    </location>
</feature>
<evidence type="ECO:0000313" key="4">
    <source>
        <dbReference type="Proteomes" id="UP001189429"/>
    </source>
</evidence>
<dbReference type="EMBL" id="CAUYUJ010016223">
    <property type="protein sequence ID" value="CAK0863058.1"/>
    <property type="molecule type" value="Genomic_DNA"/>
</dbReference>
<evidence type="ECO:0000259" key="2">
    <source>
        <dbReference type="Pfam" id="PF00248"/>
    </source>
</evidence>
<dbReference type="Pfam" id="PF00248">
    <property type="entry name" value="Aldo_ket_red"/>
    <property type="match status" value="1"/>
</dbReference>
<feature type="region of interest" description="Disordered" evidence="1">
    <location>
        <begin position="369"/>
        <end position="432"/>
    </location>
</feature>
<reference evidence="3" key="1">
    <citation type="submission" date="2023-10" db="EMBL/GenBank/DDBJ databases">
        <authorList>
            <person name="Chen Y."/>
            <person name="Shah S."/>
            <person name="Dougan E. K."/>
            <person name="Thang M."/>
            <person name="Chan C."/>
        </authorList>
    </citation>
    <scope>NUCLEOTIDE SEQUENCE [LARGE SCALE GENOMIC DNA]</scope>
</reference>
<dbReference type="SUPFAM" id="SSF51430">
    <property type="entry name" value="NAD(P)-linked oxidoreductase"/>
    <property type="match status" value="1"/>
</dbReference>
<feature type="compositionally biased region" description="Polar residues" evidence="1">
    <location>
        <begin position="306"/>
        <end position="316"/>
    </location>
</feature>
<feature type="compositionally biased region" description="Polar residues" evidence="1">
    <location>
        <begin position="380"/>
        <end position="390"/>
    </location>
</feature>